<proteinExistence type="predicted"/>
<comment type="caution">
    <text evidence="3">The sequence shown here is derived from an EMBL/GenBank/DDBJ whole genome shotgun (WGS) entry which is preliminary data.</text>
</comment>
<organism evidence="3 4">
    <name type="scientific">Amylocarpus encephaloides</name>
    <dbReference type="NCBI Taxonomy" id="45428"/>
    <lineage>
        <taxon>Eukaryota</taxon>
        <taxon>Fungi</taxon>
        <taxon>Dikarya</taxon>
        <taxon>Ascomycota</taxon>
        <taxon>Pezizomycotina</taxon>
        <taxon>Leotiomycetes</taxon>
        <taxon>Helotiales</taxon>
        <taxon>Helotiales incertae sedis</taxon>
        <taxon>Amylocarpus</taxon>
    </lineage>
</organism>
<dbReference type="AlphaFoldDB" id="A0A9P7YQN2"/>
<gene>
    <name evidence="3" type="ORF">BJ875DRAFT_540524</name>
</gene>
<reference evidence="3" key="1">
    <citation type="journal article" date="2021" name="IMA Fungus">
        <title>Genomic characterization of three marine fungi, including Emericellopsis atlantica sp. nov. with signatures of a generalist lifestyle and marine biomass degradation.</title>
        <authorList>
            <person name="Hagestad O.C."/>
            <person name="Hou L."/>
            <person name="Andersen J.H."/>
            <person name="Hansen E.H."/>
            <person name="Altermark B."/>
            <person name="Li C."/>
            <person name="Kuhnert E."/>
            <person name="Cox R.J."/>
            <person name="Crous P.W."/>
            <person name="Spatafora J.W."/>
            <person name="Lail K."/>
            <person name="Amirebrahimi M."/>
            <person name="Lipzen A."/>
            <person name="Pangilinan J."/>
            <person name="Andreopoulos W."/>
            <person name="Hayes R.D."/>
            <person name="Ng V."/>
            <person name="Grigoriev I.V."/>
            <person name="Jackson S.A."/>
            <person name="Sutton T.D.S."/>
            <person name="Dobson A.D.W."/>
            <person name="Rama T."/>
        </authorList>
    </citation>
    <scope>NUCLEOTIDE SEQUENCE</scope>
    <source>
        <strain evidence="3">TRa018bII</strain>
    </source>
</reference>
<dbReference type="EMBL" id="MU251388">
    <property type="protein sequence ID" value="KAG9237348.1"/>
    <property type="molecule type" value="Genomic_DNA"/>
</dbReference>
<sequence length="180" mass="19979">MDFFFFFIIIIIISISSHGARDRWRETRMPPQPEIAPFVSLASTSRAGGVRLRSRRVIGSSALRRRRLRRARQDRDRREPRARRRSGGAGCCTSGLGKREGVLEEQILTSVPNRSCPKAGWNGCVRAIYDAGCTGRACSGATTYDDGSSPHVNRGRPGGFQGRIGGWGMGGCRVRARRKW</sequence>
<evidence type="ECO:0000256" key="1">
    <source>
        <dbReference type="SAM" id="MobiDB-lite"/>
    </source>
</evidence>
<keyword evidence="2" id="KW-0732">Signal</keyword>
<evidence type="ECO:0000256" key="2">
    <source>
        <dbReference type="SAM" id="SignalP"/>
    </source>
</evidence>
<name>A0A9P7YQN2_9HELO</name>
<keyword evidence="4" id="KW-1185">Reference proteome</keyword>
<feature type="chain" id="PRO_5040481604" evidence="2">
    <location>
        <begin position="20"/>
        <end position="180"/>
    </location>
</feature>
<protein>
    <submittedName>
        <fullName evidence="3">Uncharacterized protein</fullName>
    </submittedName>
</protein>
<feature type="region of interest" description="Disordered" evidence="1">
    <location>
        <begin position="65"/>
        <end position="91"/>
    </location>
</feature>
<evidence type="ECO:0000313" key="3">
    <source>
        <dbReference type="EMBL" id="KAG9237348.1"/>
    </source>
</evidence>
<feature type="signal peptide" evidence="2">
    <location>
        <begin position="1"/>
        <end position="19"/>
    </location>
</feature>
<dbReference type="Proteomes" id="UP000824998">
    <property type="component" value="Unassembled WGS sequence"/>
</dbReference>
<accession>A0A9P7YQN2</accession>
<evidence type="ECO:0000313" key="4">
    <source>
        <dbReference type="Proteomes" id="UP000824998"/>
    </source>
</evidence>